<evidence type="ECO:0000256" key="5">
    <source>
        <dbReference type="SAM" id="Phobius"/>
    </source>
</evidence>
<dbReference type="Gene3D" id="2.60.120.10">
    <property type="entry name" value="Jelly Rolls"/>
    <property type="match status" value="2"/>
</dbReference>
<dbReference type="Proteomes" id="UP000266239">
    <property type="component" value="Unassembled WGS sequence"/>
</dbReference>
<feature type="region of interest" description="Disordered" evidence="4">
    <location>
        <begin position="1013"/>
        <end position="1050"/>
    </location>
</feature>
<feature type="domain" description="Cyclic nucleotide-binding" evidence="6">
    <location>
        <begin position="1099"/>
        <end position="1198"/>
    </location>
</feature>
<evidence type="ECO:0000259" key="6">
    <source>
        <dbReference type="PROSITE" id="PS50042"/>
    </source>
</evidence>
<dbReference type="PROSITE" id="PS50042">
    <property type="entry name" value="CNMP_BINDING_3"/>
    <property type="match status" value="2"/>
</dbReference>
<dbReference type="GO" id="GO:0000049">
    <property type="term" value="F:tRNA binding"/>
    <property type="evidence" value="ECO:0007669"/>
    <property type="project" value="UniProtKB-UniRule"/>
</dbReference>
<dbReference type="InterPro" id="IPR002547">
    <property type="entry name" value="tRNA-bd_dom"/>
</dbReference>
<accession>A0A396ZYH9</accession>
<evidence type="ECO:0008006" key="10">
    <source>
        <dbReference type="Google" id="ProtNLM"/>
    </source>
</evidence>
<dbReference type="InterPro" id="IPR011989">
    <property type="entry name" value="ARM-like"/>
</dbReference>
<dbReference type="PANTHER" id="PTHR24567">
    <property type="entry name" value="CRP FAMILY TRANSCRIPTIONAL REGULATORY PROTEIN"/>
    <property type="match status" value="1"/>
</dbReference>
<dbReference type="InterPro" id="IPR000595">
    <property type="entry name" value="cNMP-bd_dom"/>
</dbReference>
<feature type="transmembrane region" description="Helical" evidence="5">
    <location>
        <begin position="168"/>
        <end position="187"/>
    </location>
</feature>
<dbReference type="VEuPathDB" id="FungiDB:H257_01268"/>
<dbReference type="InterPro" id="IPR014710">
    <property type="entry name" value="RmlC-like_jellyroll"/>
</dbReference>
<evidence type="ECO:0000256" key="2">
    <source>
        <dbReference type="ARBA" id="ARBA00022884"/>
    </source>
</evidence>
<dbReference type="Gene3D" id="1.25.10.10">
    <property type="entry name" value="Leucine-rich Repeat Variant"/>
    <property type="match status" value="1"/>
</dbReference>
<evidence type="ECO:0000313" key="8">
    <source>
        <dbReference type="EMBL" id="RHX98548.1"/>
    </source>
</evidence>
<keyword evidence="5" id="KW-1133">Transmembrane helix</keyword>
<dbReference type="Gene3D" id="2.40.50.140">
    <property type="entry name" value="Nucleic acid-binding proteins"/>
    <property type="match status" value="1"/>
</dbReference>
<feature type="transmembrane region" description="Helical" evidence="5">
    <location>
        <begin position="96"/>
        <end position="116"/>
    </location>
</feature>
<keyword evidence="5" id="KW-0472">Membrane</keyword>
<feature type="compositionally biased region" description="Basic and acidic residues" evidence="4">
    <location>
        <begin position="1260"/>
        <end position="1270"/>
    </location>
</feature>
<comment type="caution">
    <text evidence="8">The sequence shown here is derived from an EMBL/GenBank/DDBJ whole genome shotgun (WGS) entry which is preliminary data.</text>
</comment>
<feature type="transmembrane region" description="Helical" evidence="5">
    <location>
        <begin position="327"/>
        <end position="360"/>
    </location>
</feature>
<name>A0A396ZYH9_APHAT</name>
<keyword evidence="2 3" id="KW-0694">RNA-binding</keyword>
<evidence type="ECO:0000259" key="7">
    <source>
        <dbReference type="PROSITE" id="PS50886"/>
    </source>
</evidence>
<evidence type="ECO:0000256" key="4">
    <source>
        <dbReference type="SAM" id="MobiDB-lite"/>
    </source>
</evidence>
<dbReference type="GO" id="GO:0005829">
    <property type="term" value="C:cytosol"/>
    <property type="evidence" value="ECO:0007669"/>
    <property type="project" value="TreeGrafter"/>
</dbReference>
<proteinExistence type="predicted"/>
<reference evidence="8 9" key="1">
    <citation type="submission" date="2018-08" db="EMBL/GenBank/DDBJ databases">
        <title>Aphanomyces genome sequencing and annotation.</title>
        <authorList>
            <person name="Minardi D."/>
            <person name="Oidtmann B."/>
            <person name="Van Der Giezen M."/>
            <person name="Studholme D.J."/>
        </authorList>
    </citation>
    <scope>NUCLEOTIDE SEQUENCE [LARGE SCALE GENOMIC DNA]</scope>
    <source>
        <strain evidence="8 9">Yx</strain>
    </source>
</reference>
<dbReference type="Pfam" id="PF01588">
    <property type="entry name" value="tRNA_bind"/>
    <property type="match status" value="1"/>
</dbReference>
<keyword evidence="1 3" id="KW-0820">tRNA-binding</keyword>
<feature type="transmembrane region" description="Helical" evidence="5">
    <location>
        <begin position="136"/>
        <end position="156"/>
    </location>
</feature>
<sequence length="1427" mass="154927">MVHHCPHVSCLMCLPISSSVTVLGSVTRDTIFLRVYDSRYISHMVLVMSFATAYASTAISQLQQRGVLASTIACAFPAVSSVVMLVFWGVLIHVPALVHVTSILLYMWVEISGQLLAQQFWDTCSGAFNVTDSKQYFGAITFGSTIGTLFASFGLIPIMRTYDVSTEGTLVVVALLQATIGLSMLVVTPIPPPRGGPPTSVISEIQRRSYLKHVCFFEFGATVARVFVDYSTLAILGQYPEATVKAALGSINGVQSFLMMPLQVVAGPLFTYFGVMYGISTLPLAVLLFGVTTYMSSLLWLPLHALDRSKFKSFVTGPFRSLARVLGALLSMALTSDVVTSYCGSSAVSVGVIVLGLVWFGDALAARQAYAAEFYASLKKGHMDVTSSHLVDFTTDQLLQLHVAFKTQQPHDAADDLCDMFQLDDLVTLYDDLASPRQLRLAAVLACGSSPQALDRLQARLDSETDMSLRVGAAIAVLRASEWMDEKAIMLLQKLLHEPPDVKAKVTCLRIVGKELPELLGNGYLVYLLHQSQESRIVHAALECCRQSQRTSPMLVPALVKWLAEASFRPQALDALVTFPPSVVWGPLVDFLEKALDRVSLDGTLGGVRCLEMGQFPPHAKAEVLLNMMDSLVELETEMTLRRVLELRQRLPLWEVLADALVGTDTSHNEGHRVDGVAAACIFMAYQLSHVRRQLADGGGRDGLLAQVLEEALDTHLRVVLKLVSATFPRGFNIHVLIEGLHSDVPEVLSAEVLETLLRSTVKHTLTPLLFPQSPKAPAALQAMTDPSVDIELACLALEHYLGLATKAVDLNDVVVLSEAHALRLMQHPIAQEVVSRTFLCDSTDRAKTALQHIFQAISLPSPDTGAASVAPLAFVDVRSTHMYVIATGSVQLHQKCHGALLTTLYPGACVGELALLTSKGTHPTTATAQSACVLLGISRPSFNSLMQTHTAVARGVLDALASALQWSYVVRSSSEGGGDDKAANRQWLKRLVSHVSHVDKAASAMLATIGRHRSKSEVPPTQARKEVVPQGETTEEVAPTLKQRGGRRTKSHLRECSTLLDFAVSAAVQTHDHDDDMHCARVTMTHLEKCLHLKASQFMKDMDDDQVRLLLRQSVAEMAQVVVLANGATLYEDGSAATRMYVVVQGCVVSTASDGENSHHETFEPGDSLGEWSFSRGATHMSTATALSTHLSVVLLDIPAVEFVELAEKHVKLLHLVLAWLSRKITIKMNLPQDFHLVTPQPLSPIGSPRHPHSPPRKMWSDEHAKSNDSQEWAQQNPSAKFMLARSMTRWFGTSTRLQGVVVGHIVKVTSHPQAERLNICDVAIAVGADPVQIICGAPNVREGMKVPVATVGTKLTFRVPNPEDAGGALVDKVVKIKRSKLRGEVSNGMICSEEEIGVGDDSSGIMELSSASIVGTPFLPSTWQS</sequence>
<dbReference type="InterPro" id="IPR018490">
    <property type="entry name" value="cNMP-bd_dom_sf"/>
</dbReference>
<dbReference type="InterPro" id="IPR012340">
    <property type="entry name" value="NA-bd_OB-fold"/>
</dbReference>
<dbReference type="PANTHER" id="PTHR24567:SF26">
    <property type="entry name" value="REGULATORY PROTEIN YEIL"/>
    <property type="match status" value="1"/>
</dbReference>
<dbReference type="EMBL" id="QUTA01011400">
    <property type="protein sequence ID" value="RHX98548.1"/>
    <property type="molecule type" value="Genomic_DNA"/>
</dbReference>
<dbReference type="CDD" id="cd02796">
    <property type="entry name" value="tRNA_bind_bactPheRS"/>
    <property type="match status" value="1"/>
</dbReference>
<dbReference type="SMART" id="SM00100">
    <property type="entry name" value="cNMP"/>
    <property type="match status" value="2"/>
</dbReference>
<dbReference type="SUPFAM" id="SSF50249">
    <property type="entry name" value="Nucleic acid-binding proteins"/>
    <property type="match status" value="1"/>
</dbReference>
<dbReference type="InterPro" id="IPR033714">
    <property type="entry name" value="tRNA_bind_bactPheRS"/>
</dbReference>
<gene>
    <name evidence="8" type="ORF">DYB25_001284</name>
</gene>
<evidence type="ECO:0000313" key="9">
    <source>
        <dbReference type="Proteomes" id="UP000266239"/>
    </source>
</evidence>
<dbReference type="GO" id="GO:0003700">
    <property type="term" value="F:DNA-binding transcription factor activity"/>
    <property type="evidence" value="ECO:0007669"/>
    <property type="project" value="TreeGrafter"/>
</dbReference>
<evidence type="ECO:0000256" key="1">
    <source>
        <dbReference type="ARBA" id="ARBA00022555"/>
    </source>
</evidence>
<protein>
    <recommendedName>
        <fullName evidence="10">Cyclic nucleotide-binding domain-containing protein</fullName>
    </recommendedName>
</protein>
<dbReference type="VEuPathDB" id="FungiDB:H257_01269"/>
<dbReference type="PROSITE" id="PS50886">
    <property type="entry name" value="TRBD"/>
    <property type="match status" value="1"/>
</dbReference>
<feature type="domain" description="Cyclic nucleotide-binding" evidence="6">
    <location>
        <begin position="881"/>
        <end position="964"/>
    </location>
</feature>
<organism evidence="8 9">
    <name type="scientific">Aphanomyces astaci</name>
    <name type="common">Crayfish plague agent</name>
    <dbReference type="NCBI Taxonomy" id="112090"/>
    <lineage>
        <taxon>Eukaryota</taxon>
        <taxon>Sar</taxon>
        <taxon>Stramenopiles</taxon>
        <taxon>Oomycota</taxon>
        <taxon>Saprolegniomycetes</taxon>
        <taxon>Saprolegniales</taxon>
        <taxon>Verrucalvaceae</taxon>
        <taxon>Aphanomyces</taxon>
    </lineage>
</organism>
<dbReference type="CDD" id="cd00038">
    <property type="entry name" value="CAP_ED"/>
    <property type="match status" value="2"/>
</dbReference>
<dbReference type="InterPro" id="IPR050397">
    <property type="entry name" value="Env_Response_Regulators"/>
</dbReference>
<feature type="domain" description="TRNA-binding" evidence="7">
    <location>
        <begin position="1296"/>
        <end position="1421"/>
    </location>
</feature>
<feature type="transmembrane region" description="Helical" evidence="5">
    <location>
        <begin position="40"/>
        <end position="59"/>
    </location>
</feature>
<evidence type="ECO:0000256" key="3">
    <source>
        <dbReference type="PROSITE-ProRule" id="PRU00209"/>
    </source>
</evidence>
<keyword evidence="5" id="KW-0812">Transmembrane</keyword>
<feature type="transmembrane region" description="Helical" evidence="5">
    <location>
        <begin position="66"/>
        <end position="90"/>
    </location>
</feature>
<feature type="region of interest" description="Disordered" evidence="4">
    <location>
        <begin position="1243"/>
        <end position="1276"/>
    </location>
</feature>
<dbReference type="Pfam" id="PF00027">
    <property type="entry name" value="cNMP_binding"/>
    <property type="match status" value="2"/>
</dbReference>
<dbReference type="SUPFAM" id="SSF51206">
    <property type="entry name" value="cAMP-binding domain-like"/>
    <property type="match status" value="2"/>
</dbReference>